<feature type="compositionally biased region" description="Basic and acidic residues" evidence="4">
    <location>
        <begin position="91"/>
        <end position="111"/>
    </location>
</feature>
<accession>A0A426Y8M3</accession>
<gene>
    <name evidence="5" type="ORF">B296_00047266</name>
</gene>
<evidence type="ECO:0008006" key="7">
    <source>
        <dbReference type="Google" id="ProtNLM"/>
    </source>
</evidence>
<dbReference type="GO" id="GO:0070971">
    <property type="term" value="C:endoplasmic reticulum exit site"/>
    <property type="evidence" value="ECO:0007669"/>
    <property type="project" value="TreeGrafter"/>
</dbReference>
<proteinExistence type="predicted"/>
<evidence type="ECO:0000256" key="2">
    <source>
        <dbReference type="ARBA" id="ARBA00022574"/>
    </source>
</evidence>
<dbReference type="GO" id="GO:0090110">
    <property type="term" value="P:COPII-coated vesicle cargo loading"/>
    <property type="evidence" value="ECO:0007669"/>
    <property type="project" value="TreeGrafter"/>
</dbReference>
<dbReference type="GO" id="GO:0030127">
    <property type="term" value="C:COPII vesicle coat"/>
    <property type="evidence" value="ECO:0007669"/>
    <property type="project" value="TreeGrafter"/>
</dbReference>
<dbReference type="PANTHER" id="PTHR13923:SF11">
    <property type="entry name" value="SECRETORY 31, ISOFORM D"/>
    <property type="match status" value="1"/>
</dbReference>
<keyword evidence="3" id="KW-0677">Repeat</keyword>
<dbReference type="EMBL" id="AMZH03014168">
    <property type="protein sequence ID" value="RRT48089.1"/>
    <property type="molecule type" value="Genomic_DNA"/>
</dbReference>
<comment type="caution">
    <text evidence="5">The sequence shown here is derived from an EMBL/GenBank/DDBJ whole genome shotgun (WGS) entry which is preliminary data.</text>
</comment>
<evidence type="ECO:0000313" key="6">
    <source>
        <dbReference type="Proteomes" id="UP000287651"/>
    </source>
</evidence>
<keyword evidence="1" id="KW-0813">Transport</keyword>
<feature type="compositionally biased region" description="Low complexity" evidence="4">
    <location>
        <begin position="279"/>
        <end position="291"/>
    </location>
</feature>
<dbReference type="AlphaFoldDB" id="A0A426Y8M3"/>
<reference evidence="5 6" key="1">
    <citation type="journal article" date="2014" name="Agronomy (Basel)">
        <title>A Draft Genome Sequence for Ensete ventricosum, the Drought-Tolerant Tree Against Hunger.</title>
        <authorList>
            <person name="Harrison J."/>
            <person name="Moore K.A."/>
            <person name="Paszkiewicz K."/>
            <person name="Jones T."/>
            <person name="Grant M."/>
            <person name="Ambacheew D."/>
            <person name="Muzemil S."/>
            <person name="Studholme D.J."/>
        </authorList>
    </citation>
    <scope>NUCLEOTIDE SEQUENCE [LARGE SCALE GENOMIC DNA]</scope>
</reference>
<dbReference type="InterPro" id="IPR040251">
    <property type="entry name" value="SEC31-like"/>
</dbReference>
<organism evidence="5 6">
    <name type="scientific">Ensete ventricosum</name>
    <name type="common">Abyssinian banana</name>
    <name type="synonym">Musa ensete</name>
    <dbReference type="NCBI Taxonomy" id="4639"/>
    <lineage>
        <taxon>Eukaryota</taxon>
        <taxon>Viridiplantae</taxon>
        <taxon>Streptophyta</taxon>
        <taxon>Embryophyta</taxon>
        <taxon>Tracheophyta</taxon>
        <taxon>Spermatophyta</taxon>
        <taxon>Magnoliopsida</taxon>
        <taxon>Liliopsida</taxon>
        <taxon>Zingiberales</taxon>
        <taxon>Musaceae</taxon>
        <taxon>Ensete</taxon>
    </lineage>
</organism>
<protein>
    <recommendedName>
        <fullName evidence="7">Ancestral coatomer element 1 Sec16/Sec31 domain-containing protein</fullName>
    </recommendedName>
</protein>
<dbReference type="Proteomes" id="UP000287651">
    <property type="component" value="Unassembled WGS sequence"/>
</dbReference>
<feature type="region of interest" description="Disordered" evidence="4">
    <location>
        <begin position="78"/>
        <end position="117"/>
    </location>
</feature>
<sequence>SEDDRETWGFLKIMFEEEGTARTKLLSYLGFTMPVDCSDKYSDLDNLGKGLENTLSLDTRSSVEVDVSTYSIDNGEEFFNNPQISEDSSAYEEKSVPNREKAEKEPEEPSRSYDPSFDDSIQHALVVGDYKGAVLQCIAADRMADALVIAHAGGSSLWESTQDQYLKNNLAPYLKVVSVLVRNDLMALINARPLNSWKETLALLCTLIGMRTSRYRAVPLKSAVGSRFRLSVIDFGCRRSNEGEIDYRRSIEEEKGRKKKRKRRKKKKRRSTSHRPRPRAACAPSPPRVARNPSPHAGDFCPRAGRRFVSPCWERDRGNVSPLFF</sequence>
<evidence type="ECO:0000256" key="4">
    <source>
        <dbReference type="SAM" id="MobiDB-lite"/>
    </source>
</evidence>
<dbReference type="GO" id="GO:0007029">
    <property type="term" value="P:endoplasmic reticulum organization"/>
    <property type="evidence" value="ECO:0007669"/>
    <property type="project" value="TreeGrafter"/>
</dbReference>
<feature type="compositionally biased region" description="Basic residues" evidence="4">
    <location>
        <begin position="257"/>
        <end position="278"/>
    </location>
</feature>
<name>A0A426Y8M3_ENSVE</name>
<dbReference type="PANTHER" id="PTHR13923">
    <property type="entry name" value="SEC31-RELATED PROTEIN"/>
    <property type="match status" value="1"/>
</dbReference>
<dbReference type="Gene3D" id="1.25.40.1030">
    <property type="match status" value="1"/>
</dbReference>
<evidence type="ECO:0000256" key="3">
    <source>
        <dbReference type="ARBA" id="ARBA00022737"/>
    </source>
</evidence>
<dbReference type="GO" id="GO:0005198">
    <property type="term" value="F:structural molecule activity"/>
    <property type="evidence" value="ECO:0007669"/>
    <property type="project" value="TreeGrafter"/>
</dbReference>
<feature type="region of interest" description="Disordered" evidence="4">
    <location>
        <begin position="253"/>
        <end position="300"/>
    </location>
</feature>
<feature type="non-terminal residue" evidence="5">
    <location>
        <position position="1"/>
    </location>
</feature>
<evidence type="ECO:0000256" key="1">
    <source>
        <dbReference type="ARBA" id="ARBA00022448"/>
    </source>
</evidence>
<keyword evidence="2" id="KW-0853">WD repeat</keyword>
<evidence type="ECO:0000313" key="5">
    <source>
        <dbReference type="EMBL" id="RRT48089.1"/>
    </source>
</evidence>